<evidence type="ECO:0000256" key="12">
    <source>
        <dbReference type="SAM" id="Phobius"/>
    </source>
</evidence>
<evidence type="ECO:0000256" key="2">
    <source>
        <dbReference type="ARBA" id="ARBA00004370"/>
    </source>
</evidence>
<evidence type="ECO:0000259" key="14">
    <source>
        <dbReference type="PROSITE" id="PS50885"/>
    </source>
</evidence>
<feature type="transmembrane region" description="Helical" evidence="12">
    <location>
        <begin position="20"/>
        <end position="43"/>
    </location>
</feature>
<dbReference type="RefSeq" id="WP_285627098.1">
    <property type="nucleotide sequence ID" value="NZ_BSTJ01000007.1"/>
</dbReference>
<dbReference type="Pfam" id="PF07730">
    <property type="entry name" value="HisKA_3"/>
    <property type="match status" value="1"/>
</dbReference>
<dbReference type="EMBL" id="BSTJ01000007">
    <property type="protein sequence ID" value="GLY77499.1"/>
    <property type="molecule type" value="Genomic_DNA"/>
</dbReference>
<evidence type="ECO:0000256" key="7">
    <source>
        <dbReference type="ARBA" id="ARBA00022741"/>
    </source>
</evidence>
<dbReference type="PANTHER" id="PTHR24421">
    <property type="entry name" value="NITRATE/NITRITE SENSOR PROTEIN NARX-RELATED"/>
    <property type="match status" value="1"/>
</dbReference>
<dbReference type="Pfam" id="PF05227">
    <property type="entry name" value="CHASE3"/>
    <property type="match status" value="1"/>
</dbReference>
<dbReference type="InterPro" id="IPR007891">
    <property type="entry name" value="CHASE3"/>
</dbReference>
<feature type="domain" description="HAMP" evidence="14">
    <location>
        <begin position="217"/>
        <end position="269"/>
    </location>
</feature>
<dbReference type="Gene3D" id="6.10.340.10">
    <property type="match status" value="1"/>
</dbReference>
<dbReference type="Proteomes" id="UP001165135">
    <property type="component" value="Unassembled WGS sequence"/>
</dbReference>
<evidence type="ECO:0000313" key="16">
    <source>
        <dbReference type="Proteomes" id="UP001165135"/>
    </source>
</evidence>
<dbReference type="GO" id="GO:0046983">
    <property type="term" value="F:protein dimerization activity"/>
    <property type="evidence" value="ECO:0007669"/>
    <property type="project" value="InterPro"/>
</dbReference>
<evidence type="ECO:0000256" key="3">
    <source>
        <dbReference type="ARBA" id="ARBA00012438"/>
    </source>
</evidence>
<keyword evidence="9" id="KW-0067">ATP-binding</keyword>
<evidence type="ECO:0000256" key="6">
    <source>
        <dbReference type="ARBA" id="ARBA00022692"/>
    </source>
</evidence>
<keyword evidence="7" id="KW-0547">Nucleotide-binding</keyword>
<dbReference type="GO" id="GO:0005524">
    <property type="term" value="F:ATP binding"/>
    <property type="evidence" value="ECO:0007669"/>
    <property type="project" value="UniProtKB-KW"/>
</dbReference>
<dbReference type="CDD" id="cd16917">
    <property type="entry name" value="HATPase_UhpB-NarQ-NarX-like"/>
    <property type="match status" value="1"/>
</dbReference>
<dbReference type="Gene3D" id="1.20.5.1930">
    <property type="match status" value="1"/>
</dbReference>
<accession>A0A9W6VRZ0</accession>
<keyword evidence="11" id="KW-0902">Two-component regulatory system</keyword>
<dbReference type="Pfam" id="PF00672">
    <property type="entry name" value="HAMP"/>
    <property type="match status" value="1"/>
</dbReference>
<dbReference type="EC" id="2.7.13.3" evidence="3"/>
<dbReference type="Pfam" id="PF02518">
    <property type="entry name" value="HATPase_c"/>
    <property type="match status" value="1"/>
</dbReference>
<gene>
    <name evidence="15" type="ORF">Airi01_057660</name>
</gene>
<evidence type="ECO:0000256" key="11">
    <source>
        <dbReference type="ARBA" id="ARBA00023012"/>
    </source>
</evidence>
<dbReference type="GO" id="GO:0016020">
    <property type="term" value="C:membrane"/>
    <property type="evidence" value="ECO:0007669"/>
    <property type="project" value="UniProtKB-SubCell"/>
</dbReference>
<dbReference type="InterPro" id="IPR003660">
    <property type="entry name" value="HAMP_dom"/>
</dbReference>
<dbReference type="SUPFAM" id="SSF55874">
    <property type="entry name" value="ATPase domain of HSP90 chaperone/DNA topoisomerase II/histidine kinase"/>
    <property type="match status" value="1"/>
</dbReference>
<dbReference type="InterPro" id="IPR003594">
    <property type="entry name" value="HATPase_dom"/>
</dbReference>
<name>A0A9W6VRZ0_9ACTN</name>
<comment type="caution">
    <text evidence="15">The sequence shown here is derived from an EMBL/GenBank/DDBJ whole genome shotgun (WGS) entry which is preliminary data.</text>
</comment>
<dbReference type="InterPro" id="IPR036890">
    <property type="entry name" value="HATPase_C_sf"/>
</dbReference>
<dbReference type="CDD" id="cd06225">
    <property type="entry name" value="HAMP"/>
    <property type="match status" value="1"/>
</dbReference>
<evidence type="ECO:0000256" key="4">
    <source>
        <dbReference type="ARBA" id="ARBA00022553"/>
    </source>
</evidence>
<keyword evidence="12" id="KW-0472">Membrane</keyword>
<evidence type="ECO:0000313" key="15">
    <source>
        <dbReference type="EMBL" id="GLY77499.1"/>
    </source>
</evidence>
<dbReference type="InterPro" id="IPR005467">
    <property type="entry name" value="His_kinase_dom"/>
</dbReference>
<evidence type="ECO:0000256" key="9">
    <source>
        <dbReference type="ARBA" id="ARBA00022840"/>
    </source>
</evidence>
<sequence>MRTGARRQRFGGRWGLTARLAMASALLSLLIGGVFTYLIVAVISMRDTAALARHSERTLAAAYDLERVVVDLETGERGYLLTRDEAFLAPWKAARARFEPQAAQLRELSGRYPSQQERANRITRDGRAYLTQYSEPLIRDARRDPAAVVTPARIAEEKRRVDALRADFDDFVQFEQKRAADRSARSDDAARRAVLVAVCGTVGSVLLITGFSGHLTRQVVRPVRRVSRMAVAVARGDLAVRLRETGKAEIGHLEHSMNTMARSLERNRDELIASRARIAAAGDAARRRIERDLHDGTQQRLVALGLELRLAEDDVPPDQTTLRHRLAGLVTQTTDVVQELRELSRGIHPAILTKSGVVPAITALARRSPLPVETDLRIDRKLPERIEVAIYYVVSEALTNAAKHAHASYVRITLTATDREAHLTVSDDGIGGANPGRGSGLIGLRDRVEALGGRVEIKSPPAGGTTLSVCLPMR</sequence>
<evidence type="ECO:0000256" key="8">
    <source>
        <dbReference type="ARBA" id="ARBA00022777"/>
    </source>
</evidence>
<comment type="subcellular location">
    <subcellularLocation>
        <location evidence="2">Membrane</location>
    </subcellularLocation>
</comment>
<dbReference type="SMART" id="SM00387">
    <property type="entry name" value="HATPase_c"/>
    <property type="match status" value="1"/>
</dbReference>
<dbReference type="PANTHER" id="PTHR24421:SF10">
    <property type="entry name" value="NITRATE_NITRITE SENSOR PROTEIN NARQ"/>
    <property type="match status" value="1"/>
</dbReference>
<dbReference type="PROSITE" id="PS50109">
    <property type="entry name" value="HIS_KIN"/>
    <property type="match status" value="1"/>
</dbReference>
<organism evidence="15 16">
    <name type="scientific">Actinoallomurus iriomotensis</name>
    <dbReference type="NCBI Taxonomy" id="478107"/>
    <lineage>
        <taxon>Bacteria</taxon>
        <taxon>Bacillati</taxon>
        <taxon>Actinomycetota</taxon>
        <taxon>Actinomycetes</taxon>
        <taxon>Streptosporangiales</taxon>
        <taxon>Thermomonosporaceae</taxon>
        <taxon>Actinoallomurus</taxon>
    </lineage>
</organism>
<dbReference type="PROSITE" id="PS50885">
    <property type="entry name" value="HAMP"/>
    <property type="match status" value="1"/>
</dbReference>
<dbReference type="CDD" id="cd19410">
    <property type="entry name" value="HK9-like_sensor"/>
    <property type="match status" value="1"/>
</dbReference>
<keyword evidence="8" id="KW-0418">Kinase</keyword>
<dbReference type="Gene3D" id="3.30.565.10">
    <property type="entry name" value="Histidine kinase-like ATPase, C-terminal domain"/>
    <property type="match status" value="1"/>
</dbReference>
<dbReference type="InterPro" id="IPR050482">
    <property type="entry name" value="Sensor_HK_TwoCompSys"/>
</dbReference>
<keyword evidence="5" id="KW-0808">Transferase</keyword>
<dbReference type="AlphaFoldDB" id="A0A9W6VRZ0"/>
<reference evidence="15" key="1">
    <citation type="submission" date="2023-03" db="EMBL/GenBank/DDBJ databases">
        <title>Actinoallomurus iriomotensis NBRC 103681.</title>
        <authorList>
            <person name="Ichikawa N."/>
            <person name="Sato H."/>
            <person name="Tonouchi N."/>
        </authorList>
    </citation>
    <scope>NUCLEOTIDE SEQUENCE</scope>
    <source>
        <strain evidence="15">NBRC 103681</strain>
    </source>
</reference>
<keyword evidence="4" id="KW-0597">Phosphoprotein</keyword>
<keyword evidence="6 12" id="KW-0812">Transmembrane</keyword>
<proteinExistence type="predicted"/>
<evidence type="ECO:0000256" key="5">
    <source>
        <dbReference type="ARBA" id="ARBA00022679"/>
    </source>
</evidence>
<dbReference type="InterPro" id="IPR011712">
    <property type="entry name" value="Sig_transdc_His_kin_sub3_dim/P"/>
</dbReference>
<dbReference type="SUPFAM" id="SSF158472">
    <property type="entry name" value="HAMP domain-like"/>
    <property type="match status" value="1"/>
</dbReference>
<evidence type="ECO:0000259" key="13">
    <source>
        <dbReference type="PROSITE" id="PS50109"/>
    </source>
</evidence>
<comment type="catalytic activity">
    <reaction evidence="1">
        <text>ATP + protein L-histidine = ADP + protein N-phospho-L-histidine.</text>
        <dbReference type="EC" id="2.7.13.3"/>
    </reaction>
</comment>
<feature type="domain" description="Histidine kinase" evidence="13">
    <location>
        <begin position="390"/>
        <end position="474"/>
    </location>
</feature>
<dbReference type="SMART" id="SM00304">
    <property type="entry name" value="HAMP"/>
    <property type="match status" value="1"/>
</dbReference>
<evidence type="ECO:0000256" key="10">
    <source>
        <dbReference type="ARBA" id="ARBA00022989"/>
    </source>
</evidence>
<evidence type="ECO:0000256" key="1">
    <source>
        <dbReference type="ARBA" id="ARBA00000085"/>
    </source>
</evidence>
<keyword evidence="10 12" id="KW-1133">Transmembrane helix</keyword>
<protein>
    <recommendedName>
        <fullName evidence="3">histidine kinase</fullName>
        <ecNumber evidence="3">2.7.13.3</ecNumber>
    </recommendedName>
</protein>
<dbReference type="GO" id="GO:0000155">
    <property type="term" value="F:phosphorelay sensor kinase activity"/>
    <property type="evidence" value="ECO:0007669"/>
    <property type="project" value="InterPro"/>
</dbReference>